<dbReference type="EMBL" id="BQXS01012112">
    <property type="protein sequence ID" value="GKT19878.1"/>
    <property type="molecule type" value="Genomic_DNA"/>
</dbReference>
<evidence type="ECO:0000313" key="1">
    <source>
        <dbReference type="EMBL" id="GKT19878.1"/>
    </source>
</evidence>
<comment type="caution">
    <text evidence="1">The sequence shown here is derived from an EMBL/GenBank/DDBJ whole genome shotgun (WGS) entry which is preliminary data.</text>
</comment>
<evidence type="ECO:0000313" key="2">
    <source>
        <dbReference type="Proteomes" id="UP001057375"/>
    </source>
</evidence>
<gene>
    <name evidence="1" type="ORF">ADUPG1_011592</name>
</gene>
<reference evidence="1" key="1">
    <citation type="submission" date="2022-03" db="EMBL/GenBank/DDBJ databases">
        <title>Draft genome sequence of Aduncisulcus paluster, a free-living microaerophilic Fornicata.</title>
        <authorList>
            <person name="Yuyama I."/>
            <person name="Kume K."/>
            <person name="Tamura T."/>
            <person name="Inagaki Y."/>
            <person name="Hashimoto T."/>
        </authorList>
    </citation>
    <scope>NUCLEOTIDE SEQUENCE</scope>
    <source>
        <strain evidence="1">NY0171</strain>
    </source>
</reference>
<sequence length="706" mass="82469">MVDDPHTHQFCVPRSSASRRHKHRYHTHSWTVSADFMRKYISLHVFPRIIHLFLDITSDYSPDTLDMCESSIEMAFSLLQNIFDCVSSIPQNVLFNTLYVSLLTIDTFPRNRNLLLSINFLIRYMLPLMVDDPHTHQFCVPRSSASRRHKHRYHTHSWTVSADFMRKYISLHVFPRIIHLFLDITPKSYHIRYNSRLSQMELSESVSYLPSDASLIAVLLTNLVLMPQCIDLWLWKNVWSHMMSEIIFKHENSHISDQSKACIESRLSLPIPSCDDLLFTRWRVFTLTRLLWTHFKGHGHHEWCESLSRGITQGVVAFFDIVFPLLYNPSHFIVNESNPKKPLPLQSMHCIQDQILHSLYEWARCISVCGLYSNETNITLVKCRMKLFLTYFSSKITYFRASHDTFSFLLPNMPCFFSFFLSMYGTRQRSVSPLCNVVLDGDNECFVCECGNIEVCRRSHEEELYRDYVGKVKIVDVDEDSHRKEKQPFKRSFFNRFIYNELKRRKPSSNSLDCAYILQSREEMVRQYHCQCSSEQPSPDVSTRSINRISKTSKRHHSSGRSCHEVYRDWRWKRYIDTQKSKHQFPIFSIECLDKGSVNELYAPSLFKQWKGIGGGYIDICDSILSSNWNQVISMINQGLTDSEDEVQCHHALILCSHAVSSSILGPIISHHISNLSQRLIKVISSYSFKPLSELSNIQMLNICLA</sequence>
<dbReference type="Proteomes" id="UP001057375">
    <property type="component" value="Unassembled WGS sequence"/>
</dbReference>
<accession>A0ABQ5K062</accession>
<organism evidence="1 2">
    <name type="scientific">Aduncisulcus paluster</name>
    <dbReference type="NCBI Taxonomy" id="2918883"/>
    <lineage>
        <taxon>Eukaryota</taxon>
        <taxon>Metamonada</taxon>
        <taxon>Carpediemonas-like organisms</taxon>
        <taxon>Aduncisulcus</taxon>
    </lineage>
</organism>
<proteinExistence type="predicted"/>
<name>A0ABQ5K062_9EUKA</name>
<keyword evidence="2" id="KW-1185">Reference proteome</keyword>
<protein>
    <submittedName>
        <fullName evidence="1">Uncharacterized protein</fullName>
    </submittedName>
</protein>